<dbReference type="SUPFAM" id="SSF50331">
    <property type="entry name" value="MOP-like"/>
    <property type="match status" value="1"/>
</dbReference>
<sequence>MMLELEGLSVSYGDLTAVENVSLCIEEGELFCLLGPSGSGKSTVLRTIAGFERPGCGRITLGDTDVTEHPPYDRACSMVFQDWALFPQKTVLENVAFGQKMAGIGRAERHEQARETLELVEMSEYADSTPGQLSGGQKQRVALARSLAVDPDLLLLDEPLSNLDRLLRETMQLELKQIHERIGTAMLYVTHDQEEAFTLADRMGVMSDGELVQVGVPENVYQDPTDRFVESFLGTTKFVECEVAAAGDHPLLETPLGVSFRAPIDASVRVGDSISVSLRPERLAVGSDPEALAGVNPRVGDGGSGAVRVTGSVAETVHRGSHVRVRLSVGDATLFVERPVRAARTLSVGDEFVVEFEPSEAVYFDSTGERCR</sequence>
<dbReference type="InterPro" id="IPR003593">
    <property type="entry name" value="AAA+_ATPase"/>
</dbReference>
<evidence type="ECO:0000256" key="6">
    <source>
        <dbReference type="ARBA" id="ARBA00038307"/>
    </source>
</evidence>
<comment type="subunit">
    <text evidence="7">The complex is composed of two ATP-binding proteins (WtpC), two transmembrane proteins (WtpB) and a solute-binding protein (WtpA).</text>
</comment>
<keyword evidence="3" id="KW-0500">Molybdenum</keyword>
<dbReference type="Gene3D" id="3.40.50.300">
    <property type="entry name" value="P-loop containing nucleotide triphosphate hydrolases"/>
    <property type="match status" value="1"/>
</dbReference>
<dbReference type="InterPro" id="IPR008995">
    <property type="entry name" value="Mo/tungstate-bd_C_term_dom"/>
</dbReference>
<feature type="domain" description="ABC transporter" evidence="12">
    <location>
        <begin position="3"/>
        <end position="233"/>
    </location>
</feature>
<evidence type="ECO:0000256" key="9">
    <source>
        <dbReference type="ARBA" id="ARBA00041133"/>
    </source>
</evidence>
<comment type="similarity">
    <text evidence="6">Belongs to the ABC transporter superfamily. Sulfate/tungstate importer (TC 3.A.1.6) family.</text>
</comment>
<comment type="subcellular location">
    <subcellularLocation>
        <location evidence="1">Cell membrane</location>
        <topology evidence="1">Peripheral membrane protein</topology>
    </subcellularLocation>
</comment>
<evidence type="ECO:0000256" key="1">
    <source>
        <dbReference type="ARBA" id="ARBA00004202"/>
    </source>
</evidence>
<dbReference type="SMART" id="SM00382">
    <property type="entry name" value="AAA"/>
    <property type="match status" value="1"/>
</dbReference>
<dbReference type="RefSeq" id="WP_137276178.1">
    <property type="nucleotide sequence ID" value="NZ_QKNX01000002.1"/>
</dbReference>
<dbReference type="InterPro" id="IPR013611">
    <property type="entry name" value="Transp-assoc_OB_typ2"/>
</dbReference>
<name>A0A4U5JAQ0_9EURY</name>
<dbReference type="Gene3D" id="2.40.50.100">
    <property type="match status" value="1"/>
</dbReference>
<evidence type="ECO:0000256" key="3">
    <source>
        <dbReference type="ARBA" id="ARBA00022505"/>
    </source>
</evidence>
<evidence type="ECO:0000256" key="11">
    <source>
        <dbReference type="ARBA" id="ARBA00057369"/>
    </source>
</evidence>
<dbReference type="EMBL" id="QKNX01000002">
    <property type="protein sequence ID" value="TKR26262.1"/>
    <property type="molecule type" value="Genomic_DNA"/>
</dbReference>
<keyword evidence="2" id="KW-0813">Transport</keyword>
<evidence type="ECO:0000256" key="2">
    <source>
        <dbReference type="ARBA" id="ARBA00022448"/>
    </source>
</evidence>
<dbReference type="GO" id="GO:0005524">
    <property type="term" value="F:ATP binding"/>
    <property type="evidence" value="ECO:0007669"/>
    <property type="project" value="UniProtKB-KW"/>
</dbReference>
<proteinExistence type="inferred from homology"/>
<evidence type="ECO:0000256" key="7">
    <source>
        <dbReference type="ARBA" id="ARBA00038781"/>
    </source>
</evidence>
<dbReference type="SUPFAM" id="SSF52540">
    <property type="entry name" value="P-loop containing nucleoside triphosphate hydrolases"/>
    <property type="match status" value="1"/>
</dbReference>
<accession>A0A4U5JAQ0</accession>
<keyword evidence="5 13" id="KW-0067">ATP-binding</keyword>
<dbReference type="GO" id="GO:1901238">
    <property type="term" value="F:ABC-type tungstate transporter activity"/>
    <property type="evidence" value="ECO:0007669"/>
    <property type="project" value="UniProtKB-EC"/>
</dbReference>
<dbReference type="AlphaFoldDB" id="A0A4U5JAQ0"/>
<evidence type="ECO:0000313" key="14">
    <source>
        <dbReference type="Proteomes" id="UP000308037"/>
    </source>
</evidence>
<dbReference type="InterPro" id="IPR050093">
    <property type="entry name" value="ABC_SmlMolc_Importer"/>
</dbReference>
<dbReference type="PROSITE" id="PS50893">
    <property type="entry name" value="ABC_TRANSPORTER_2"/>
    <property type="match status" value="1"/>
</dbReference>
<dbReference type="FunFam" id="3.40.50.300:FF:000425">
    <property type="entry name" value="Probable ABC transporter, ATP-binding subunit"/>
    <property type="match status" value="1"/>
</dbReference>
<dbReference type="PANTHER" id="PTHR42781:SF4">
    <property type="entry name" value="SPERMIDINE_PUTRESCINE IMPORT ATP-BINDING PROTEIN POTA"/>
    <property type="match status" value="1"/>
</dbReference>
<dbReference type="EC" id="7.3.2.6" evidence="8"/>
<comment type="catalytic activity">
    <reaction evidence="10">
        <text>tungstate(in) + ATP + H2O = tungstate(out) + ADP + phosphate + H(+)</text>
        <dbReference type="Rhea" id="RHEA:35027"/>
        <dbReference type="ChEBI" id="CHEBI:15377"/>
        <dbReference type="ChEBI" id="CHEBI:15378"/>
        <dbReference type="ChEBI" id="CHEBI:30616"/>
        <dbReference type="ChEBI" id="CHEBI:43474"/>
        <dbReference type="ChEBI" id="CHEBI:46502"/>
        <dbReference type="ChEBI" id="CHEBI:456216"/>
        <dbReference type="EC" id="7.3.2.6"/>
    </reaction>
</comment>
<keyword evidence="4" id="KW-0547">Nucleotide-binding</keyword>
<protein>
    <recommendedName>
        <fullName evidence="9">Molybdate/tungstate import ATP-binding protein WtpC</fullName>
        <ecNumber evidence="8">7.3.2.6</ecNumber>
    </recommendedName>
</protein>
<dbReference type="GO" id="GO:0016887">
    <property type="term" value="F:ATP hydrolysis activity"/>
    <property type="evidence" value="ECO:0007669"/>
    <property type="project" value="InterPro"/>
</dbReference>
<dbReference type="Proteomes" id="UP000308037">
    <property type="component" value="Unassembled WGS sequence"/>
</dbReference>
<comment type="caution">
    <text evidence="13">The sequence shown here is derived from an EMBL/GenBank/DDBJ whole genome shotgun (WGS) entry which is preliminary data.</text>
</comment>
<dbReference type="PROSITE" id="PS00211">
    <property type="entry name" value="ABC_TRANSPORTER_1"/>
    <property type="match status" value="1"/>
</dbReference>
<reference evidence="13 14" key="1">
    <citation type="submission" date="2019-04" db="EMBL/GenBank/DDBJ databases">
        <title>Natronomonas sp. F20-122 a newhaloarchaeon isolated from a saline saltern of Isla Bacuta, Huelva, Spain.</title>
        <authorList>
            <person name="Duran-Viseras A."/>
            <person name="Sanchez-Porro C."/>
            <person name="Ventosa A."/>
        </authorList>
    </citation>
    <scope>NUCLEOTIDE SEQUENCE [LARGE SCALE GENOMIC DNA]</scope>
    <source>
        <strain evidence="13 14">F20-122</strain>
    </source>
</reference>
<evidence type="ECO:0000313" key="13">
    <source>
        <dbReference type="EMBL" id="TKR26262.1"/>
    </source>
</evidence>
<evidence type="ECO:0000256" key="10">
    <source>
        <dbReference type="ARBA" id="ARBA00047936"/>
    </source>
</evidence>
<dbReference type="GO" id="GO:0043190">
    <property type="term" value="C:ATP-binding cassette (ABC) transporter complex"/>
    <property type="evidence" value="ECO:0007669"/>
    <property type="project" value="InterPro"/>
</dbReference>
<comment type="function">
    <text evidence="11">Part of the ABC transporter complex WtpABC involved in molybdate/tungstate import. Responsible for energy coupling to the transport system.</text>
</comment>
<keyword evidence="14" id="KW-1185">Reference proteome</keyword>
<evidence type="ECO:0000256" key="8">
    <source>
        <dbReference type="ARBA" id="ARBA00039025"/>
    </source>
</evidence>
<organism evidence="13 14">
    <name type="scientific">Natronomonas salsuginis</name>
    <dbReference type="NCBI Taxonomy" id="2217661"/>
    <lineage>
        <taxon>Archaea</taxon>
        <taxon>Methanobacteriati</taxon>
        <taxon>Methanobacteriota</taxon>
        <taxon>Stenosarchaea group</taxon>
        <taxon>Halobacteria</taxon>
        <taxon>Halobacteriales</taxon>
        <taxon>Natronomonadaceae</taxon>
        <taxon>Natronomonas</taxon>
    </lineage>
</organism>
<evidence type="ECO:0000259" key="12">
    <source>
        <dbReference type="PROSITE" id="PS50893"/>
    </source>
</evidence>
<dbReference type="InterPro" id="IPR017871">
    <property type="entry name" value="ABC_transporter-like_CS"/>
</dbReference>
<dbReference type="Pfam" id="PF08402">
    <property type="entry name" value="TOBE_2"/>
    <property type="match status" value="1"/>
</dbReference>
<evidence type="ECO:0000256" key="4">
    <source>
        <dbReference type="ARBA" id="ARBA00022741"/>
    </source>
</evidence>
<dbReference type="Pfam" id="PF00005">
    <property type="entry name" value="ABC_tran"/>
    <property type="match status" value="1"/>
</dbReference>
<dbReference type="InterPro" id="IPR027417">
    <property type="entry name" value="P-loop_NTPase"/>
</dbReference>
<evidence type="ECO:0000256" key="5">
    <source>
        <dbReference type="ARBA" id="ARBA00022840"/>
    </source>
</evidence>
<dbReference type="InterPro" id="IPR003439">
    <property type="entry name" value="ABC_transporter-like_ATP-bd"/>
</dbReference>
<dbReference type="PANTHER" id="PTHR42781">
    <property type="entry name" value="SPERMIDINE/PUTRESCINE IMPORT ATP-BINDING PROTEIN POTA"/>
    <property type="match status" value="1"/>
</dbReference>
<dbReference type="OrthoDB" id="18368at2157"/>
<gene>
    <name evidence="13" type="ORF">DM868_07160</name>
</gene>